<dbReference type="EMBL" id="CP030941">
    <property type="protein sequence ID" value="UUP15653.1"/>
    <property type="molecule type" value="Genomic_DNA"/>
</dbReference>
<evidence type="ECO:0000256" key="1">
    <source>
        <dbReference type="ARBA" id="ARBA00005384"/>
    </source>
</evidence>
<dbReference type="PANTHER" id="PTHR46577:SF1">
    <property type="entry name" value="HTH-TYPE TRANSCRIPTIONAL REGULATORY PROTEIN GABR"/>
    <property type="match status" value="1"/>
</dbReference>
<dbReference type="Pfam" id="PF00392">
    <property type="entry name" value="GntR"/>
    <property type="match status" value="1"/>
</dbReference>
<organism evidence="7 8">
    <name type="scientific">Nitratireductor thuwali</name>
    <dbReference type="NCBI Taxonomy" id="2267699"/>
    <lineage>
        <taxon>Bacteria</taxon>
        <taxon>Pseudomonadati</taxon>
        <taxon>Pseudomonadota</taxon>
        <taxon>Alphaproteobacteria</taxon>
        <taxon>Hyphomicrobiales</taxon>
        <taxon>Phyllobacteriaceae</taxon>
        <taxon>Nitratireductor</taxon>
    </lineage>
</organism>
<dbReference type="Proteomes" id="UP001342418">
    <property type="component" value="Chromosome"/>
</dbReference>
<evidence type="ECO:0000313" key="7">
    <source>
        <dbReference type="EMBL" id="UUP15653.1"/>
    </source>
</evidence>
<evidence type="ECO:0000259" key="6">
    <source>
        <dbReference type="PROSITE" id="PS50949"/>
    </source>
</evidence>
<gene>
    <name evidence="7" type="primary">gabR</name>
    <name evidence="7" type="ORF">NTH_00091</name>
</gene>
<dbReference type="Gene3D" id="3.40.640.10">
    <property type="entry name" value="Type I PLP-dependent aspartate aminotransferase-like (Major domain)"/>
    <property type="match status" value="1"/>
</dbReference>
<dbReference type="InterPro" id="IPR036388">
    <property type="entry name" value="WH-like_DNA-bd_sf"/>
</dbReference>
<keyword evidence="8" id="KW-1185">Reference proteome</keyword>
<name>A0ABY5MC23_9HYPH</name>
<evidence type="ECO:0000256" key="2">
    <source>
        <dbReference type="ARBA" id="ARBA00022898"/>
    </source>
</evidence>
<dbReference type="CDD" id="cd07377">
    <property type="entry name" value="WHTH_GntR"/>
    <property type="match status" value="1"/>
</dbReference>
<dbReference type="Pfam" id="PF00155">
    <property type="entry name" value="Aminotran_1_2"/>
    <property type="match status" value="1"/>
</dbReference>
<evidence type="ECO:0000256" key="4">
    <source>
        <dbReference type="ARBA" id="ARBA00023125"/>
    </source>
</evidence>
<accession>A0ABY5MC23</accession>
<proteinExistence type="inferred from homology"/>
<dbReference type="PANTHER" id="PTHR46577">
    <property type="entry name" value="HTH-TYPE TRANSCRIPTIONAL REGULATORY PROTEIN GABR"/>
    <property type="match status" value="1"/>
</dbReference>
<sequence>MEPILDIAIDLPEKGSRELLRSLHRQLRAAIIDGRLQPGLRLPPTRALAEGLGISRNTVIAAYDMLLSEGYVEGRRGAGTYVADVRPRLERPRAPLRADPIADRRLGPTWRGWRPLAETCSGETYRYDFVAGMPDGQFPFDIWQRLSTRAVRKVAKSQVRAHDPAGEPLLREAIASHASFVRAVACRPEDIVVTAGTIQAIDLIARILVTPGETEVAVEDPGYGPTRRSFLGAGAKVLSIPVDEEGLVVDRLPPSARVICVTPSHQLPLGVAMSARRRAALLHFAESFGAVIVEDDYDSEFRHDHMPLDALQTLDRSGSVFYVGTFSKSMFPALRMGFVVVPEWARYALTLAKQMNDRHNPLISQLALADFITEGHLARHVRKMRRIYSARHEALRAALDEHLGERLRAFRAHAGVHLAAELTVPCDEQALVAKAAASRIRIEDIARYASRDVVQKGLVFGFGMIEAEDIEPAVEELASMVT</sequence>
<feature type="domain" description="HTH gntR-type" evidence="6">
    <location>
        <begin position="17"/>
        <end position="85"/>
    </location>
</feature>
<evidence type="ECO:0000256" key="3">
    <source>
        <dbReference type="ARBA" id="ARBA00023015"/>
    </source>
</evidence>
<dbReference type="InterPro" id="IPR015424">
    <property type="entry name" value="PyrdxlP-dep_Trfase"/>
</dbReference>
<keyword evidence="3" id="KW-0805">Transcription regulation</keyword>
<dbReference type="PROSITE" id="PS50949">
    <property type="entry name" value="HTH_GNTR"/>
    <property type="match status" value="1"/>
</dbReference>
<reference evidence="7 8" key="1">
    <citation type="submission" date="2018-07" db="EMBL/GenBank/DDBJ databases">
        <title>Genome sequence of Nitratireductor thuwali#1536.</title>
        <authorList>
            <person name="Michoud G."/>
            <person name="Merlino G."/>
            <person name="Sefrji F.O."/>
            <person name="Daffonchio D."/>
        </authorList>
    </citation>
    <scope>NUCLEOTIDE SEQUENCE [LARGE SCALE GENOMIC DNA]</scope>
    <source>
        <strain evidence="8">Nit1536</strain>
    </source>
</reference>
<dbReference type="InterPro" id="IPR004839">
    <property type="entry name" value="Aminotransferase_I/II_large"/>
</dbReference>
<dbReference type="RefSeq" id="WP_338528147.1">
    <property type="nucleotide sequence ID" value="NZ_CP030941.1"/>
</dbReference>
<dbReference type="InterPro" id="IPR051446">
    <property type="entry name" value="HTH_trans_reg/aminotransferase"/>
</dbReference>
<evidence type="ECO:0000256" key="5">
    <source>
        <dbReference type="ARBA" id="ARBA00023163"/>
    </source>
</evidence>
<keyword evidence="5" id="KW-0804">Transcription</keyword>
<dbReference type="InterPro" id="IPR000524">
    <property type="entry name" value="Tscrpt_reg_HTH_GntR"/>
</dbReference>
<dbReference type="SMART" id="SM00345">
    <property type="entry name" value="HTH_GNTR"/>
    <property type="match status" value="1"/>
</dbReference>
<dbReference type="SUPFAM" id="SSF46785">
    <property type="entry name" value="Winged helix' DNA-binding domain"/>
    <property type="match status" value="1"/>
</dbReference>
<dbReference type="PRINTS" id="PR00035">
    <property type="entry name" value="HTHGNTR"/>
</dbReference>
<protein>
    <submittedName>
        <fullName evidence="7">HTH-type transcriptional regulatory protein GabR</fullName>
    </submittedName>
</protein>
<evidence type="ECO:0000313" key="8">
    <source>
        <dbReference type="Proteomes" id="UP001342418"/>
    </source>
</evidence>
<dbReference type="Gene3D" id="1.10.10.10">
    <property type="entry name" value="Winged helix-like DNA-binding domain superfamily/Winged helix DNA-binding domain"/>
    <property type="match status" value="1"/>
</dbReference>
<keyword evidence="4" id="KW-0238">DNA-binding</keyword>
<keyword evidence="2" id="KW-0663">Pyridoxal phosphate</keyword>
<dbReference type="CDD" id="cd00609">
    <property type="entry name" value="AAT_like"/>
    <property type="match status" value="1"/>
</dbReference>
<comment type="similarity">
    <text evidence="1">In the C-terminal section; belongs to the class-I pyridoxal-phosphate-dependent aminotransferase family.</text>
</comment>
<dbReference type="InterPro" id="IPR036390">
    <property type="entry name" value="WH_DNA-bd_sf"/>
</dbReference>
<dbReference type="SUPFAM" id="SSF53383">
    <property type="entry name" value="PLP-dependent transferases"/>
    <property type="match status" value="1"/>
</dbReference>
<dbReference type="InterPro" id="IPR015421">
    <property type="entry name" value="PyrdxlP-dep_Trfase_major"/>
</dbReference>